<dbReference type="Proteomes" id="UP000535543">
    <property type="component" value="Unassembled WGS sequence"/>
</dbReference>
<keyword evidence="3" id="KW-1133">Transmembrane helix</keyword>
<accession>A0A848KEM2</accession>
<feature type="compositionally biased region" description="Basic and acidic residues" evidence="2">
    <location>
        <begin position="14"/>
        <end position="24"/>
    </location>
</feature>
<keyword evidence="3" id="KW-0812">Transmembrane</keyword>
<reference evidence="5 6" key="1">
    <citation type="submission" date="2019-05" db="EMBL/GenBank/DDBJ databases">
        <authorList>
            <person name="Lee S.D."/>
        </authorList>
    </citation>
    <scope>NUCLEOTIDE SEQUENCE [LARGE SCALE GENOMIC DNA]</scope>
    <source>
        <strain evidence="5 6">YC2-7</strain>
    </source>
</reference>
<feature type="domain" description="DUF4349" evidence="4">
    <location>
        <begin position="58"/>
        <end position="269"/>
    </location>
</feature>
<reference evidence="5 6" key="2">
    <citation type="submission" date="2020-06" db="EMBL/GenBank/DDBJ databases">
        <title>Antribacter stalactiti gen. nov., sp. nov., a new member of the family Nacardiaceae isolated from a cave.</title>
        <authorList>
            <person name="Kim I.S."/>
        </authorList>
    </citation>
    <scope>NUCLEOTIDE SEQUENCE [LARGE SCALE GENOMIC DNA]</scope>
    <source>
        <strain evidence="5 6">YC2-7</strain>
    </source>
</reference>
<feature type="compositionally biased region" description="Polar residues" evidence="2">
    <location>
        <begin position="97"/>
        <end position="108"/>
    </location>
</feature>
<dbReference type="Pfam" id="PF14257">
    <property type="entry name" value="DUF4349"/>
    <property type="match status" value="1"/>
</dbReference>
<gene>
    <name evidence="5" type="ORF">FGL95_14195</name>
</gene>
<proteinExistence type="predicted"/>
<evidence type="ECO:0000259" key="4">
    <source>
        <dbReference type="Pfam" id="PF14257"/>
    </source>
</evidence>
<feature type="transmembrane region" description="Helical" evidence="3">
    <location>
        <begin position="254"/>
        <end position="272"/>
    </location>
</feature>
<dbReference type="EMBL" id="VCQU01000004">
    <property type="protein sequence ID" value="NMN96186.1"/>
    <property type="molecule type" value="Genomic_DNA"/>
</dbReference>
<keyword evidence="1" id="KW-0175">Coiled coil</keyword>
<evidence type="ECO:0000313" key="5">
    <source>
        <dbReference type="EMBL" id="NMN96186.1"/>
    </source>
</evidence>
<comment type="caution">
    <text evidence="5">The sequence shown here is derived from an EMBL/GenBank/DDBJ whole genome shotgun (WGS) entry which is preliminary data.</text>
</comment>
<keyword evidence="3" id="KW-0472">Membrane</keyword>
<feature type="compositionally biased region" description="Low complexity" evidence="2">
    <location>
        <begin position="28"/>
        <end position="39"/>
    </location>
</feature>
<evidence type="ECO:0000256" key="1">
    <source>
        <dbReference type="SAM" id="Coils"/>
    </source>
</evidence>
<evidence type="ECO:0000313" key="6">
    <source>
        <dbReference type="Proteomes" id="UP000535543"/>
    </source>
</evidence>
<organism evidence="5 6">
    <name type="scientific">Antrihabitans stalactiti</name>
    <dbReference type="NCBI Taxonomy" id="2584121"/>
    <lineage>
        <taxon>Bacteria</taxon>
        <taxon>Bacillati</taxon>
        <taxon>Actinomycetota</taxon>
        <taxon>Actinomycetes</taxon>
        <taxon>Mycobacteriales</taxon>
        <taxon>Nocardiaceae</taxon>
        <taxon>Antrihabitans</taxon>
    </lineage>
</organism>
<feature type="coiled-coil region" evidence="1">
    <location>
        <begin position="145"/>
        <end position="195"/>
    </location>
</feature>
<sequence>MFVAVSFLVAGCGDDSKSTSEPKSDSVASPAIAPAAPAPRSMETQSNTPPGDTDATERKEITTGSVYITAKDPIDSAHKAISKVEALQGRIDDRTEQPGTDNTTPSASLTVRVPSAKTDQLIEELQQLGRVTNITISKSDVTMQVEDLDARIKALQTSVDRLRALIAGAANTADLLEAENALSSRQADLDSLTAQKRRLDDQIDLSTLTIQFTTEDVTPPNPDPGPSNFWDGIVSGWNSLVDALADAVVFVGKAIPWLAFFGVIGGVAWFGFRAVRRRGSSQTPS</sequence>
<dbReference type="InterPro" id="IPR025645">
    <property type="entry name" value="DUF4349"/>
</dbReference>
<protein>
    <submittedName>
        <fullName evidence="5">DUF4349 domain-containing protein</fullName>
    </submittedName>
</protein>
<dbReference type="AlphaFoldDB" id="A0A848KEM2"/>
<feature type="region of interest" description="Disordered" evidence="2">
    <location>
        <begin position="88"/>
        <end position="108"/>
    </location>
</feature>
<keyword evidence="6" id="KW-1185">Reference proteome</keyword>
<name>A0A848KEM2_9NOCA</name>
<evidence type="ECO:0000256" key="2">
    <source>
        <dbReference type="SAM" id="MobiDB-lite"/>
    </source>
</evidence>
<feature type="region of interest" description="Disordered" evidence="2">
    <location>
        <begin position="12"/>
        <end position="61"/>
    </location>
</feature>
<evidence type="ECO:0000256" key="3">
    <source>
        <dbReference type="SAM" id="Phobius"/>
    </source>
</evidence>